<name>A0A086KKP3_TOXGO</name>
<dbReference type="EMBL" id="AHZU02000389">
    <property type="protein sequence ID" value="KFG44961.1"/>
    <property type="molecule type" value="Genomic_DNA"/>
</dbReference>
<evidence type="ECO:0000313" key="2">
    <source>
        <dbReference type="EMBL" id="KFG44961.1"/>
    </source>
</evidence>
<feature type="non-terminal residue" evidence="2">
    <location>
        <position position="1"/>
    </location>
</feature>
<protein>
    <submittedName>
        <fullName evidence="2">Uncharacterized protein</fullName>
    </submittedName>
</protein>
<accession>A0A086KKP3</accession>
<organism evidence="2 3">
    <name type="scientific">Toxoplasma gondii GAB2-2007-GAL-DOM2</name>
    <dbReference type="NCBI Taxonomy" id="1130820"/>
    <lineage>
        <taxon>Eukaryota</taxon>
        <taxon>Sar</taxon>
        <taxon>Alveolata</taxon>
        <taxon>Apicomplexa</taxon>
        <taxon>Conoidasida</taxon>
        <taxon>Coccidia</taxon>
        <taxon>Eucoccidiorida</taxon>
        <taxon>Eimeriorina</taxon>
        <taxon>Sarcocystidae</taxon>
        <taxon>Toxoplasma</taxon>
    </lineage>
</organism>
<feature type="compositionally biased region" description="Low complexity" evidence="1">
    <location>
        <begin position="31"/>
        <end position="42"/>
    </location>
</feature>
<reference evidence="2 3" key="1">
    <citation type="submission" date="2014-02" db="EMBL/GenBank/DDBJ databases">
        <authorList>
            <person name="Sibley D."/>
            <person name="Venepally P."/>
            <person name="Karamycheva S."/>
            <person name="Hadjithomas M."/>
            <person name="Khan A."/>
            <person name="Brunk B."/>
            <person name="Roos D."/>
            <person name="Caler E."/>
            <person name="Lorenzi H."/>
        </authorList>
    </citation>
    <scope>NUCLEOTIDE SEQUENCE [LARGE SCALE GENOMIC DNA]</scope>
    <source>
        <strain evidence="2 3">GAB2-2007-GAL-DOM2</strain>
    </source>
</reference>
<comment type="caution">
    <text evidence="2">The sequence shown here is derived from an EMBL/GenBank/DDBJ whole genome shotgun (WGS) entry which is preliminary data.</text>
</comment>
<dbReference type="Proteomes" id="UP000028837">
    <property type="component" value="Unassembled WGS sequence"/>
</dbReference>
<evidence type="ECO:0000313" key="3">
    <source>
        <dbReference type="Proteomes" id="UP000028837"/>
    </source>
</evidence>
<feature type="region of interest" description="Disordered" evidence="1">
    <location>
        <begin position="14"/>
        <end position="70"/>
    </location>
</feature>
<gene>
    <name evidence="2" type="ORF">TGDOM2_398350</name>
</gene>
<sequence length="70" mass="7161">ASCISFASSCVSRRYGAAERDERGADEEAEGGATKSHAAARSRSLRDADSCSSYSTGARPEGAASEDAAE</sequence>
<dbReference type="VEuPathDB" id="ToxoDB:TGDOM2_398350"/>
<evidence type="ECO:0000256" key="1">
    <source>
        <dbReference type="SAM" id="MobiDB-lite"/>
    </source>
</evidence>
<proteinExistence type="predicted"/>
<dbReference type="AlphaFoldDB" id="A0A086KKP3"/>